<dbReference type="Pfam" id="PF21819">
    <property type="entry name" value="DUF6885"/>
    <property type="match status" value="1"/>
</dbReference>
<protein>
    <submittedName>
        <fullName evidence="1">Uncharacterized protein</fullName>
    </submittedName>
</protein>
<reference evidence="1" key="2">
    <citation type="submission" date="2020-09" db="EMBL/GenBank/DDBJ databases">
        <authorList>
            <person name="Sun Q."/>
            <person name="Sedlacek I."/>
        </authorList>
    </citation>
    <scope>NUCLEOTIDE SEQUENCE</scope>
    <source>
        <strain evidence="1">CCM 7905</strain>
    </source>
</reference>
<comment type="caution">
    <text evidence="1">The sequence shown here is derived from an EMBL/GenBank/DDBJ whole genome shotgun (WGS) entry which is preliminary data.</text>
</comment>
<dbReference type="EMBL" id="BMCU01000001">
    <property type="protein sequence ID" value="GGG00268.1"/>
    <property type="molecule type" value="Genomic_DNA"/>
</dbReference>
<dbReference type="Proteomes" id="UP000654257">
    <property type="component" value="Unassembled WGS sequence"/>
</dbReference>
<evidence type="ECO:0000313" key="2">
    <source>
        <dbReference type="Proteomes" id="UP000654257"/>
    </source>
</evidence>
<reference evidence="1" key="1">
    <citation type="journal article" date="2014" name="Int. J. Syst. Evol. Microbiol.">
        <title>Complete genome sequence of Corynebacterium casei LMG S-19264T (=DSM 44701T), isolated from a smear-ripened cheese.</title>
        <authorList>
            <consortium name="US DOE Joint Genome Institute (JGI-PGF)"/>
            <person name="Walter F."/>
            <person name="Albersmeier A."/>
            <person name="Kalinowski J."/>
            <person name="Ruckert C."/>
        </authorList>
    </citation>
    <scope>NUCLEOTIDE SEQUENCE</scope>
    <source>
        <strain evidence="1">CCM 7905</strain>
    </source>
</reference>
<name>A0A917FRU8_9NOCA</name>
<proteinExistence type="predicted"/>
<organism evidence="1 2">
    <name type="scientific">Rhodococcoides trifolii</name>
    <dbReference type="NCBI Taxonomy" id="908250"/>
    <lineage>
        <taxon>Bacteria</taxon>
        <taxon>Bacillati</taxon>
        <taxon>Actinomycetota</taxon>
        <taxon>Actinomycetes</taxon>
        <taxon>Mycobacteriales</taxon>
        <taxon>Nocardiaceae</taxon>
        <taxon>Rhodococcoides</taxon>
    </lineage>
</organism>
<sequence length="224" mass="23376">MRYLPGSERVLAQQQSSLPQPEQLCGPFWVDVALRALTGASPGITDIARSAGTLVYPHDLPAYRPASVMPRTVEWAGLPTTDDPNRSGTDADGVHRALAGVHVVPVTGRFTGDGVRRLLASLADGDPVVVIANVHTSFFADADDPRVPWSWPVGHFVALIGFDDAGVAVADSYPIGSPPGQYAQSLDAVAVALTRDGYGGGGVFVVGATEPNPAVTGSLHVGMW</sequence>
<evidence type="ECO:0000313" key="1">
    <source>
        <dbReference type="EMBL" id="GGG00268.1"/>
    </source>
</evidence>
<accession>A0A917FRU8</accession>
<dbReference type="AlphaFoldDB" id="A0A917FRU8"/>
<keyword evidence="2" id="KW-1185">Reference proteome</keyword>
<dbReference type="RefSeq" id="WP_188543793.1">
    <property type="nucleotide sequence ID" value="NZ_BMCU01000001.1"/>
</dbReference>
<gene>
    <name evidence="1" type="ORF">GCM10007304_12750</name>
</gene>
<dbReference type="InterPro" id="IPR049252">
    <property type="entry name" value="DUF6885"/>
</dbReference>